<protein>
    <submittedName>
        <fullName evidence="1">Uncharacterized protein</fullName>
    </submittedName>
</protein>
<sequence>MNLYTERQAYEKAIRDSESSAHLFEHVAEPSDQLFQKGMESLLRKIRNRTTSFNISLLGKLTNENSSKYLYCYYSNFADEDGYTTFEIFEFYLNPITGKTIAFNGKLFDVFNVIDIELFKINNTICDFYDMYKMYATFKYQPEHNFVEFLNSPNFQESWQYLKLDEY</sequence>
<evidence type="ECO:0000313" key="2">
    <source>
        <dbReference type="Proteomes" id="UP000274541"/>
    </source>
</evidence>
<comment type="caution">
    <text evidence="1">The sequence shown here is derived from an EMBL/GenBank/DDBJ whole genome shotgun (WGS) entry which is preliminary data.</text>
</comment>
<gene>
    <name evidence="1" type="ORF">ALQ37_200200</name>
</gene>
<reference evidence="1 2" key="1">
    <citation type="submission" date="2018-08" db="EMBL/GenBank/DDBJ databases">
        <title>Recombination of ecologically and evolutionarily significant loci maintains genetic cohesion in the Pseudomonas syringae species complex.</title>
        <authorList>
            <person name="Dillon M."/>
            <person name="Thakur S."/>
            <person name="Almeida R.N.D."/>
            <person name="Weir B.S."/>
            <person name="Guttman D.S."/>
        </authorList>
    </citation>
    <scope>NUCLEOTIDE SEQUENCE [LARGE SCALE GENOMIC DNA]</scope>
    <source>
        <strain evidence="1 2">ICMP 4388</strain>
    </source>
</reference>
<evidence type="ECO:0000313" key="1">
    <source>
        <dbReference type="EMBL" id="RMO65438.1"/>
    </source>
</evidence>
<dbReference type="EMBL" id="RBPX01000180">
    <property type="protein sequence ID" value="RMO65438.1"/>
    <property type="molecule type" value="Genomic_DNA"/>
</dbReference>
<name>A0A0Q0BRW3_PSEAP</name>
<organism evidence="1 2">
    <name type="scientific">Pseudomonas syringae pv. aptata</name>
    <dbReference type="NCBI Taxonomy" id="83167"/>
    <lineage>
        <taxon>Bacteria</taxon>
        <taxon>Pseudomonadati</taxon>
        <taxon>Pseudomonadota</taxon>
        <taxon>Gammaproteobacteria</taxon>
        <taxon>Pseudomonadales</taxon>
        <taxon>Pseudomonadaceae</taxon>
        <taxon>Pseudomonas</taxon>
        <taxon>Pseudomonas syringae</taxon>
    </lineage>
</organism>
<accession>A0A0Q0BRW3</accession>
<dbReference type="RefSeq" id="WP_057446019.1">
    <property type="nucleotide sequence ID" value="NZ_LJRP01000139.1"/>
</dbReference>
<dbReference type="Proteomes" id="UP000274541">
    <property type="component" value="Unassembled WGS sequence"/>
</dbReference>
<proteinExistence type="predicted"/>
<dbReference type="AlphaFoldDB" id="A0A0Q0BRW3"/>